<dbReference type="Proteomes" id="UP000198648">
    <property type="component" value="Unassembled WGS sequence"/>
</dbReference>
<evidence type="ECO:0000256" key="1">
    <source>
        <dbReference type="SAM" id="MobiDB-lite"/>
    </source>
</evidence>
<feature type="region of interest" description="Disordered" evidence="1">
    <location>
        <begin position="201"/>
        <end position="233"/>
    </location>
</feature>
<evidence type="ECO:0000313" key="3">
    <source>
        <dbReference type="Proteomes" id="UP000198648"/>
    </source>
</evidence>
<dbReference type="STRING" id="1299341.SAMN05444005_10547"/>
<accession>A0A1H9CS36</accession>
<keyword evidence="3" id="KW-1185">Reference proteome</keyword>
<evidence type="ECO:0008006" key="4">
    <source>
        <dbReference type="Google" id="ProtNLM"/>
    </source>
</evidence>
<sequence>MDRIFFSALFVILFVNNTIGQKVSNKVGDSIYGDFNGDKKFEYAYRKLIKKGFGNPVENGSPSEYEIKFSDKSIKPINVGCCWFKLINEGDLDNNGSDEISIIQSPENGCIGYIKTYSIKNDKKTDLINSFSMFICAEFTDDELQKLIVLENNIVYYHEADPNDENLLNDNGDKIIFERLKKIKAFENKTKVKKTNDVLNSLKSNKDKTSSENGTGKGMEESSLGKRKAIEKPTPEYNCKEQGKIIVEITVDKDGNVIKAYAGTKGTTNFSKCLLQASKEAALKTKFEPLLNENINQLGYLTYNFSLKE</sequence>
<dbReference type="OrthoDB" id="637392at2"/>
<protein>
    <recommendedName>
        <fullName evidence="4">TonB protein C-terminal</fullName>
    </recommendedName>
</protein>
<reference evidence="2 3" key="1">
    <citation type="submission" date="2016-10" db="EMBL/GenBank/DDBJ databases">
        <authorList>
            <person name="de Groot N.N."/>
        </authorList>
    </citation>
    <scope>NUCLEOTIDE SEQUENCE [LARGE SCALE GENOMIC DNA]</scope>
    <source>
        <strain evidence="2 3">DSM 27078</strain>
    </source>
</reference>
<dbReference type="RefSeq" id="WP_091468292.1">
    <property type="nucleotide sequence ID" value="NZ_FOEI01000005.1"/>
</dbReference>
<feature type="compositionally biased region" description="Basic and acidic residues" evidence="1">
    <location>
        <begin position="218"/>
        <end position="233"/>
    </location>
</feature>
<name>A0A1H9CS36_9FLAO</name>
<dbReference type="AlphaFoldDB" id="A0A1H9CS36"/>
<dbReference type="EMBL" id="FOEI01000005">
    <property type="protein sequence ID" value="SEQ03941.1"/>
    <property type="molecule type" value="Genomic_DNA"/>
</dbReference>
<gene>
    <name evidence="2" type="ORF">SAMN05444005_10547</name>
</gene>
<organism evidence="2 3">
    <name type="scientific">Flavobacterium urocaniciphilum</name>
    <dbReference type="NCBI Taxonomy" id="1299341"/>
    <lineage>
        <taxon>Bacteria</taxon>
        <taxon>Pseudomonadati</taxon>
        <taxon>Bacteroidota</taxon>
        <taxon>Flavobacteriia</taxon>
        <taxon>Flavobacteriales</taxon>
        <taxon>Flavobacteriaceae</taxon>
        <taxon>Flavobacterium</taxon>
    </lineage>
</organism>
<proteinExistence type="predicted"/>
<evidence type="ECO:0000313" key="2">
    <source>
        <dbReference type="EMBL" id="SEQ03941.1"/>
    </source>
</evidence>